<evidence type="ECO:0000313" key="1">
    <source>
        <dbReference type="EMBL" id="PHT30457.1"/>
    </source>
</evidence>
<accession>A0A2G2VBV3</accession>
<dbReference type="Proteomes" id="UP000224567">
    <property type="component" value="Unassembled WGS sequence"/>
</dbReference>
<dbReference type="AlphaFoldDB" id="A0A2G2VBV3"/>
<reference evidence="2" key="2">
    <citation type="journal article" date="2017" name="J. Anim. Genet.">
        <title>Multiple reference genome sequences of hot pepper reveal the massive evolution of plant disease resistance genes by retroduplication.</title>
        <authorList>
            <person name="Kim S."/>
            <person name="Park J."/>
            <person name="Yeom S.-I."/>
            <person name="Kim Y.-M."/>
            <person name="Seo E."/>
            <person name="Kim K.-T."/>
            <person name="Kim M.-S."/>
            <person name="Lee J.M."/>
            <person name="Cheong K."/>
            <person name="Shin H.-S."/>
            <person name="Kim S.-B."/>
            <person name="Han K."/>
            <person name="Lee J."/>
            <person name="Park M."/>
            <person name="Lee H.-A."/>
            <person name="Lee H.-Y."/>
            <person name="Lee Y."/>
            <person name="Oh S."/>
            <person name="Lee J.H."/>
            <person name="Choi E."/>
            <person name="Choi E."/>
            <person name="Lee S.E."/>
            <person name="Jeon J."/>
            <person name="Kim H."/>
            <person name="Choi G."/>
            <person name="Song H."/>
            <person name="Lee J."/>
            <person name="Lee S.-C."/>
            <person name="Kwon J.-K."/>
            <person name="Lee H.-Y."/>
            <person name="Koo N."/>
            <person name="Hong Y."/>
            <person name="Kim R.W."/>
            <person name="Kang W.-H."/>
            <person name="Huh J.H."/>
            <person name="Kang B.-C."/>
            <person name="Yang T.-J."/>
            <person name="Lee Y.-H."/>
            <person name="Bennetzen J.L."/>
            <person name="Choi D."/>
        </authorList>
    </citation>
    <scope>NUCLEOTIDE SEQUENCE [LARGE SCALE GENOMIC DNA]</scope>
    <source>
        <strain evidence="2">cv. PBC81</strain>
    </source>
</reference>
<keyword evidence="2" id="KW-1185">Reference proteome</keyword>
<proteinExistence type="predicted"/>
<dbReference type="EMBL" id="MLFT02000035">
    <property type="protein sequence ID" value="PHT30457.1"/>
    <property type="molecule type" value="Genomic_DNA"/>
</dbReference>
<protein>
    <submittedName>
        <fullName evidence="1">Uncharacterized protein</fullName>
    </submittedName>
</protein>
<name>A0A2G2VBV3_CAPBA</name>
<comment type="caution">
    <text evidence="1">The sequence shown here is derived from an EMBL/GenBank/DDBJ whole genome shotgun (WGS) entry which is preliminary data.</text>
</comment>
<sequence length="157" mass="16774">MIVVEVVVELAILMTMVVAVVVYDSGGTGIGGGVGDGGDDGYYFRNLSRTSGALLLIKSAPNLITLVIWVYGAAEIAEAVSEYLKTPACLNQPLNKLKHVTLALSGASESGLTFTKLLLSRTPSLVRMRTHGYKSSGYEEELLRFPRASPKAKLIIT</sequence>
<evidence type="ECO:0000313" key="2">
    <source>
        <dbReference type="Proteomes" id="UP000224567"/>
    </source>
</evidence>
<dbReference type="OrthoDB" id="1274251at2759"/>
<organism evidence="1 2">
    <name type="scientific">Capsicum baccatum</name>
    <name type="common">Peruvian pepper</name>
    <dbReference type="NCBI Taxonomy" id="33114"/>
    <lineage>
        <taxon>Eukaryota</taxon>
        <taxon>Viridiplantae</taxon>
        <taxon>Streptophyta</taxon>
        <taxon>Embryophyta</taxon>
        <taxon>Tracheophyta</taxon>
        <taxon>Spermatophyta</taxon>
        <taxon>Magnoliopsida</taxon>
        <taxon>eudicotyledons</taxon>
        <taxon>Gunneridae</taxon>
        <taxon>Pentapetalae</taxon>
        <taxon>asterids</taxon>
        <taxon>lamiids</taxon>
        <taxon>Solanales</taxon>
        <taxon>Solanaceae</taxon>
        <taxon>Solanoideae</taxon>
        <taxon>Capsiceae</taxon>
        <taxon>Capsicum</taxon>
    </lineage>
</organism>
<gene>
    <name evidence="1" type="ORF">CQW23_29924</name>
</gene>
<reference evidence="1 2" key="1">
    <citation type="journal article" date="2017" name="Genome Biol.">
        <title>New reference genome sequences of hot pepper reveal the massive evolution of plant disease-resistance genes by retroduplication.</title>
        <authorList>
            <person name="Kim S."/>
            <person name="Park J."/>
            <person name="Yeom S.I."/>
            <person name="Kim Y.M."/>
            <person name="Seo E."/>
            <person name="Kim K.T."/>
            <person name="Kim M.S."/>
            <person name="Lee J.M."/>
            <person name="Cheong K."/>
            <person name="Shin H.S."/>
            <person name="Kim S.B."/>
            <person name="Han K."/>
            <person name="Lee J."/>
            <person name="Park M."/>
            <person name="Lee H.A."/>
            <person name="Lee H.Y."/>
            <person name="Lee Y."/>
            <person name="Oh S."/>
            <person name="Lee J.H."/>
            <person name="Choi E."/>
            <person name="Choi E."/>
            <person name="Lee S.E."/>
            <person name="Jeon J."/>
            <person name="Kim H."/>
            <person name="Choi G."/>
            <person name="Song H."/>
            <person name="Lee J."/>
            <person name="Lee S.C."/>
            <person name="Kwon J.K."/>
            <person name="Lee H.Y."/>
            <person name="Koo N."/>
            <person name="Hong Y."/>
            <person name="Kim R.W."/>
            <person name="Kang W.H."/>
            <person name="Huh J.H."/>
            <person name="Kang B.C."/>
            <person name="Yang T.J."/>
            <person name="Lee Y.H."/>
            <person name="Bennetzen J.L."/>
            <person name="Choi D."/>
        </authorList>
    </citation>
    <scope>NUCLEOTIDE SEQUENCE [LARGE SCALE GENOMIC DNA]</scope>
    <source>
        <strain evidence="2">cv. PBC81</strain>
    </source>
</reference>